<comment type="caution">
    <text evidence="2">The sequence shown here is derived from an EMBL/GenBank/DDBJ whole genome shotgun (WGS) entry which is preliminary data.</text>
</comment>
<reference evidence="2" key="1">
    <citation type="submission" date="2020-10" db="EMBL/GenBank/DDBJ databases">
        <authorList>
            <person name="Muller C M."/>
        </authorList>
    </citation>
    <scope>NUCLEOTIDE SEQUENCE</scope>
    <source>
        <strain evidence="2">THUN-12</strain>
    </source>
</reference>
<name>A0A9W4DAT0_BLUGR</name>
<dbReference type="Proteomes" id="UP000683417">
    <property type="component" value="Unassembled WGS sequence"/>
</dbReference>
<accession>A0A9W4DAT0</accession>
<evidence type="ECO:0000313" key="2">
    <source>
        <dbReference type="EMBL" id="CAD6505022.1"/>
    </source>
</evidence>
<organism evidence="2 3">
    <name type="scientific">Blumeria graminis f. sp. triticale</name>
    <dbReference type="NCBI Taxonomy" id="1689686"/>
    <lineage>
        <taxon>Eukaryota</taxon>
        <taxon>Fungi</taxon>
        <taxon>Dikarya</taxon>
        <taxon>Ascomycota</taxon>
        <taxon>Pezizomycotina</taxon>
        <taxon>Leotiomycetes</taxon>
        <taxon>Erysiphales</taxon>
        <taxon>Erysiphaceae</taxon>
        <taxon>Blumeria</taxon>
    </lineage>
</organism>
<feature type="region of interest" description="Disordered" evidence="1">
    <location>
        <begin position="1"/>
        <end position="32"/>
    </location>
</feature>
<evidence type="ECO:0000256" key="1">
    <source>
        <dbReference type="SAM" id="MobiDB-lite"/>
    </source>
</evidence>
<feature type="compositionally biased region" description="Basic and acidic residues" evidence="1">
    <location>
        <begin position="1"/>
        <end position="17"/>
    </location>
</feature>
<sequence length="70" mass="7786">MDSITEDRKEETQKSGPEDTLLMDTEPGGENTIYEGQQTRAAVMPSNHGQFGKCHQTISKDSWYLGLAKP</sequence>
<dbReference type="AlphaFoldDB" id="A0A9W4DAT0"/>
<dbReference type="EMBL" id="CAJHIT010000009">
    <property type="protein sequence ID" value="CAD6505022.1"/>
    <property type="molecule type" value="Genomic_DNA"/>
</dbReference>
<protein>
    <submittedName>
        <fullName evidence="2">BgTH12-00521</fullName>
    </submittedName>
</protein>
<evidence type="ECO:0000313" key="3">
    <source>
        <dbReference type="Proteomes" id="UP000683417"/>
    </source>
</evidence>
<proteinExistence type="predicted"/>
<gene>
    <name evidence="2" type="ORF">BGTH12_LOCUS6380</name>
</gene>